<dbReference type="EMBL" id="CACRUT010000011">
    <property type="protein sequence ID" value="VYU02163.1"/>
    <property type="molecule type" value="Genomic_DNA"/>
</dbReference>
<name>A0A6N3BNS9_9BACT</name>
<proteinExistence type="predicted"/>
<accession>A0A6N3BNS9</accession>
<dbReference type="CDD" id="cd13120">
    <property type="entry name" value="BF2867_like_N"/>
    <property type="match status" value="1"/>
</dbReference>
<protein>
    <submittedName>
        <fullName evidence="1">Uncharacterized protein</fullName>
    </submittedName>
</protein>
<gene>
    <name evidence="1" type="ORF">PCLFYP37_01737</name>
</gene>
<organism evidence="1">
    <name type="scientific">Paraprevotella clara</name>
    <dbReference type="NCBI Taxonomy" id="454154"/>
    <lineage>
        <taxon>Bacteria</taxon>
        <taxon>Pseudomonadati</taxon>
        <taxon>Bacteroidota</taxon>
        <taxon>Bacteroidia</taxon>
        <taxon>Bacteroidales</taxon>
        <taxon>Prevotellaceae</taxon>
        <taxon>Paraprevotella</taxon>
    </lineage>
</organism>
<reference evidence="1" key="1">
    <citation type="submission" date="2019-11" db="EMBL/GenBank/DDBJ databases">
        <authorList>
            <person name="Feng L."/>
        </authorList>
    </citation>
    <scope>NUCLEOTIDE SEQUENCE</scope>
    <source>
        <strain evidence="1">PclaraLFYP37</strain>
    </source>
</reference>
<dbReference type="PROSITE" id="PS51257">
    <property type="entry name" value="PROKAR_LIPOPROTEIN"/>
    <property type="match status" value="1"/>
</dbReference>
<evidence type="ECO:0000313" key="1">
    <source>
        <dbReference type="EMBL" id="VYU02163.1"/>
    </source>
</evidence>
<sequence>MSMKHRYRIWGWLAVMLLFIGCRQDEIWTGDDPLRMDYLQIEGEIAGAMAVRATPDNKLTMSYDTFGSGDTIGFFSYHDPNCAKPDRWSHRKGNDDTLYLKNTKLTYSDMGGARKFTSTEVANVALGKFGVTFAYFPFAPKEKMPLNYVKSNGSSLVVPSGSQKGEHYIHIFTEDGHIVDLLTAQKMQYDNINYQFRHRFAMVLLFLGEGFSPDTEGNEKLTVHLTYHVLGAHILRKEIDPFPYEDFPLTVDTVPLDRASQYDFGRSSFTAPRVDDYTLLVGQEPRTVYPVILPAGAKIDYIEVKDKTGKPQRVKPTRGEALTGLEGGWKHPLTIRMEGIVPTVYPHEIIDWNEQHVGEVDKLPGIHSEEQFAAWLKVYNRNVDKWEAMNVADSVELAHYGVHNDGETPGTDGWTFYLWNDIDCKDMKPDANGAFVKALTEGVTFDGKGYVLHNLMLDFEHTAPSSGRVGLIGEIRGGRLRNLHLDFVTVRNMTADALSGCIAGCISGGEVYGCTVREAAMMCRDGVAGVLAGEMTGGRVSDCKFHGMVQARDMQDETGLDYKKIVDGVVGRMPSGFGGSVTGEIINRVLITD</sequence>
<dbReference type="Gene3D" id="2.160.20.110">
    <property type="match status" value="1"/>
</dbReference>
<dbReference type="AlphaFoldDB" id="A0A6N3BNS9"/>